<name>A0A0X3ANB9_9FLAO</name>
<dbReference type="RefSeq" id="WP_055425063.1">
    <property type="nucleotide sequence ID" value="NZ_FCOR01000003.1"/>
</dbReference>
<evidence type="ECO:0000313" key="6">
    <source>
        <dbReference type="Proteomes" id="UP000182761"/>
    </source>
</evidence>
<evidence type="ECO:0000256" key="3">
    <source>
        <dbReference type="ARBA" id="ARBA00023204"/>
    </source>
</evidence>
<dbReference type="Proteomes" id="UP000182761">
    <property type="component" value="Unassembled WGS sequence"/>
</dbReference>
<protein>
    <submittedName>
        <fullName evidence="5">DNA replication and repair protein RecO</fullName>
    </submittedName>
</protein>
<accession>A0A0X3ANB9</accession>
<keyword evidence="6" id="KW-1185">Reference proteome</keyword>
<evidence type="ECO:0000259" key="4">
    <source>
        <dbReference type="Pfam" id="PF11967"/>
    </source>
</evidence>
<dbReference type="OrthoDB" id="9789152at2"/>
<feature type="domain" description="DNA replication/recombination mediator RecO N-terminal" evidence="4">
    <location>
        <begin position="1"/>
        <end position="77"/>
    </location>
</feature>
<keyword evidence="2" id="KW-0233">DNA recombination</keyword>
<organism evidence="5 6">
    <name type="scientific">Apibacter mensalis</name>
    <dbReference type="NCBI Taxonomy" id="1586267"/>
    <lineage>
        <taxon>Bacteria</taxon>
        <taxon>Pseudomonadati</taxon>
        <taxon>Bacteroidota</taxon>
        <taxon>Flavobacteriia</taxon>
        <taxon>Flavobacteriales</taxon>
        <taxon>Weeksellaceae</taxon>
        <taxon>Apibacter</taxon>
    </lineage>
</organism>
<dbReference type="STRING" id="1586267.GCA_001418685_00677"/>
<dbReference type="GO" id="GO:0006302">
    <property type="term" value="P:double-strand break repair"/>
    <property type="evidence" value="ECO:0007669"/>
    <property type="project" value="TreeGrafter"/>
</dbReference>
<dbReference type="Pfam" id="PF02565">
    <property type="entry name" value="RecO_C"/>
    <property type="match status" value="1"/>
</dbReference>
<keyword evidence="3" id="KW-0234">DNA repair</keyword>
<gene>
    <name evidence="5" type="ORF">Ga0061079_103153</name>
</gene>
<dbReference type="Pfam" id="PF11967">
    <property type="entry name" value="RecO_N"/>
    <property type="match status" value="1"/>
</dbReference>
<dbReference type="AlphaFoldDB" id="A0A0X3ANB9"/>
<dbReference type="InterPro" id="IPR012340">
    <property type="entry name" value="NA-bd_OB-fold"/>
</dbReference>
<dbReference type="GO" id="GO:0043590">
    <property type="term" value="C:bacterial nucleoid"/>
    <property type="evidence" value="ECO:0007669"/>
    <property type="project" value="TreeGrafter"/>
</dbReference>
<evidence type="ECO:0000313" key="5">
    <source>
        <dbReference type="EMBL" id="CVK15842.1"/>
    </source>
</evidence>
<dbReference type="EMBL" id="FCOR01000003">
    <property type="protein sequence ID" value="CVK15842.1"/>
    <property type="molecule type" value="Genomic_DNA"/>
</dbReference>
<evidence type="ECO:0000256" key="1">
    <source>
        <dbReference type="ARBA" id="ARBA00022763"/>
    </source>
</evidence>
<evidence type="ECO:0000256" key="2">
    <source>
        <dbReference type="ARBA" id="ARBA00023172"/>
    </source>
</evidence>
<keyword evidence="1" id="KW-0227">DNA damage</keyword>
<dbReference type="PANTHER" id="PTHR33991:SF1">
    <property type="entry name" value="DNA REPAIR PROTEIN RECO"/>
    <property type="match status" value="1"/>
</dbReference>
<dbReference type="InterPro" id="IPR003717">
    <property type="entry name" value="RecO"/>
</dbReference>
<reference evidence="5 6" key="1">
    <citation type="submission" date="2016-01" db="EMBL/GenBank/DDBJ databases">
        <authorList>
            <person name="McClelland M."/>
            <person name="Jain A."/>
            <person name="Saraogi P."/>
            <person name="Mendelson R."/>
            <person name="Westerman R."/>
            <person name="SanMiguel P."/>
            <person name="Csonka L."/>
        </authorList>
    </citation>
    <scope>NUCLEOTIDE SEQUENCE [LARGE SCALE GENOMIC DNA]</scope>
    <source>
        <strain evidence="5 6">R-53146</strain>
    </source>
</reference>
<dbReference type="SUPFAM" id="SSF50249">
    <property type="entry name" value="Nucleic acid-binding proteins"/>
    <property type="match status" value="1"/>
</dbReference>
<dbReference type="GO" id="GO:0006310">
    <property type="term" value="P:DNA recombination"/>
    <property type="evidence" value="ECO:0007669"/>
    <property type="project" value="UniProtKB-KW"/>
</dbReference>
<sequence>MIQTTKAIVLSFLKYGDSSLIVKCYTEKFGYKDFILKNSFSKKNRKSHFIFLFNEIEITFYSNNNNSLKLIKEIHQAHIFNTIHTNIIKSSIITFIGEIVNQTLKKEDAQDLSLYNFIKNSLIDLDVKDSYFSDFHLYFLLHFSKYIGFYPLENNSDFPFFNIKEGIFSLKADTVSREENAHLWKLLLTYDFKSLKNCFNSSQRKQMLSEILTYFDMHWSNFNKPISLNILKLIFD</sequence>
<dbReference type="PANTHER" id="PTHR33991">
    <property type="entry name" value="DNA REPAIR PROTEIN RECO"/>
    <property type="match status" value="1"/>
</dbReference>
<proteinExistence type="predicted"/>
<dbReference type="InterPro" id="IPR022572">
    <property type="entry name" value="DNA_rep/recomb_RecO_N"/>
</dbReference>
<dbReference type="Gene3D" id="2.40.50.140">
    <property type="entry name" value="Nucleic acid-binding proteins"/>
    <property type="match status" value="1"/>
</dbReference>